<organism evidence="1">
    <name type="scientific">Anguilla anguilla</name>
    <name type="common">European freshwater eel</name>
    <name type="synonym">Muraena anguilla</name>
    <dbReference type="NCBI Taxonomy" id="7936"/>
    <lineage>
        <taxon>Eukaryota</taxon>
        <taxon>Metazoa</taxon>
        <taxon>Chordata</taxon>
        <taxon>Craniata</taxon>
        <taxon>Vertebrata</taxon>
        <taxon>Euteleostomi</taxon>
        <taxon>Actinopterygii</taxon>
        <taxon>Neopterygii</taxon>
        <taxon>Teleostei</taxon>
        <taxon>Anguilliformes</taxon>
        <taxon>Anguillidae</taxon>
        <taxon>Anguilla</taxon>
    </lineage>
</organism>
<evidence type="ECO:0000313" key="1">
    <source>
        <dbReference type="EMBL" id="JAH87834.1"/>
    </source>
</evidence>
<dbReference type="AlphaFoldDB" id="A0A0E9WBS1"/>
<reference evidence="1" key="1">
    <citation type="submission" date="2014-11" db="EMBL/GenBank/DDBJ databases">
        <authorList>
            <person name="Amaro Gonzalez C."/>
        </authorList>
    </citation>
    <scope>NUCLEOTIDE SEQUENCE</scope>
</reference>
<protein>
    <submittedName>
        <fullName evidence="1">Uncharacterized protein</fullName>
    </submittedName>
</protein>
<accession>A0A0E9WBS1</accession>
<dbReference type="EMBL" id="GBXM01020743">
    <property type="protein sequence ID" value="JAH87834.1"/>
    <property type="molecule type" value="Transcribed_RNA"/>
</dbReference>
<proteinExistence type="predicted"/>
<reference evidence="1" key="2">
    <citation type="journal article" date="2015" name="Fish Shellfish Immunol.">
        <title>Early steps in the European eel (Anguilla anguilla)-Vibrio vulnificus interaction in the gills: Role of the RtxA13 toxin.</title>
        <authorList>
            <person name="Callol A."/>
            <person name="Pajuelo D."/>
            <person name="Ebbesson L."/>
            <person name="Teles M."/>
            <person name="MacKenzie S."/>
            <person name="Amaro C."/>
        </authorList>
    </citation>
    <scope>NUCLEOTIDE SEQUENCE</scope>
</reference>
<sequence length="60" mass="7076">MEPAHLRPLMRWISHNSTARDNDARVFMSVQGRAAGLRRRKGIYKTLLGCLEAYWDLFIW</sequence>
<name>A0A0E9WBS1_ANGAN</name>